<reference evidence="2" key="1">
    <citation type="submission" date="2021-07" db="EMBL/GenBank/DDBJ databases">
        <authorList>
            <person name="Fernandez M."/>
            <person name="Pereira P."/>
            <person name="Torres Tejerizo G.A."/>
            <person name="Gonzalez P."/>
            <person name="Agostini E."/>
        </authorList>
    </citation>
    <scope>NUCLEOTIDE SEQUENCE</scope>
    <source>
        <strain evidence="2">SFC 500-1A</strain>
    </source>
</reference>
<feature type="region of interest" description="Disordered" evidence="1">
    <location>
        <begin position="58"/>
        <end position="95"/>
    </location>
</feature>
<dbReference type="EMBL" id="JAHWXT010000003">
    <property type="protein sequence ID" value="MCF0264959.1"/>
    <property type="molecule type" value="Genomic_DNA"/>
</dbReference>
<name>A0A8X8GD39_ACIGI</name>
<sequence>MIVSSRSSSMAVEEYARKLIHDGYAPITHIKAYFLKDASRESVTDTVDVDGTDTVDVDGTDTVDVDGTDTVDVDGTDTVDVDGTDTVDVDGTDTADVDDTDIVDVDDTDIVDVDGTATTTSGQPGTTKNPDNRKTLLTSKMSGCISDKILRRVYTELRNIDITENPLAVMLVARAFLEGIYIRYYELETNKKVASGMKIHLVLLDIIKELEKKKETLTKVQKNAFAALKKLPHDQAKIFAAGNLGVYAHAAEYPSSAKQIIVEWDNIHEIVQYMLVELYKTSQ</sequence>
<organism evidence="2 3">
    <name type="scientific">Acinetobacter guillouiae</name>
    <name type="common">Acinetobacter genomosp. 11</name>
    <dbReference type="NCBI Taxonomy" id="106649"/>
    <lineage>
        <taxon>Bacteria</taxon>
        <taxon>Pseudomonadati</taxon>
        <taxon>Pseudomonadota</taxon>
        <taxon>Gammaproteobacteria</taxon>
        <taxon>Moraxellales</taxon>
        <taxon>Moraxellaceae</taxon>
        <taxon>Acinetobacter</taxon>
    </lineage>
</organism>
<dbReference type="AlphaFoldDB" id="A0A8X8GD39"/>
<protein>
    <submittedName>
        <fullName evidence="2">Uncharacterized protein</fullName>
    </submittedName>
</protein>
<dbReference type="Proteomes" id="UP000887320">
    <property type="component" value="Unassembled WGS sequence"/>
</dbReference>
<evidence type="ECO:0000313" key="3">
    <source>
        <dbReference type="Proteomes" id="UP000887320"/>
    </source>
</evidence>
<evidence type="ECO:0000313" key="2">
    <source>
        <dbReference type="EMBL" id="MCF0264959.1"/>
    </source>
</evidence>
<comment type="caution">
    <text evidence="2">The sequence shown here is derived from an EMBL/GenBank/DDBJ whole genome shotgun (WGS) entry which is preliminary data.</text>
</comment>
<proteinExistence type="predicted"/>
<evidence type="ECO:0000256" key="1">
    <source>
        <dbReference type="SAM" id="MobiDB-lite"/>
    </source>
</evidence>
<gene>
    <name evidence="2" type="ORF">KW868_10895</name>
</gene>
<accession>A0A8X8GD39</accession>